<keyword evidence="2" id="KW-1185">Reference proteome</keyword>
<dbReference type="RefSeq" id="WP_074604664.1">
    <property type="nucleotide sequence ID" value="NZ_FNGY01000001.1"/>
</dbReference>
<sequence length="113" mass="13010">MQDFKIRFPAGYQVNDIFNDNLDLNVIFPDNSVFFGTSFTVNNIQHLMEKGPNNYFWAVDMFIVKDLEKITIKKAIQDAINDEYFNLIFSQIGSLSTVYGKSVNYDSIVDECS</sequence>
<evidence type="ECO:0000313" key="1">
    <source>
        <dbReference type="EMBL" id="SDL52325.1"/>
    </source>
</evidence>
<evidence type="ECO:0000313" key="2">
    <source>
        <dbReference type="Proteomes" id="UP000183200"/>
    </source>
</evidence>
<protein>
    <submittedName>
        <fullName evidence="1">Uncharacterized protein</fullName>
    </submittedName>
</protein>
<organism evidence="1 2">
    <name type="scientific">Pedobacter steynii</name>
    <dbReference type="NCBI Taxonomy" id="430522"/>
    <lineage>
        <taxon>Bacteria</taxon>
        <taxon>Pseudomonadati</taxon>
        <taxon>Bacteroidota</taxon>
        <taxon>Sphingobacteriia</taxon>
        <taxon>Sphingobacteriales</taxon>
        <taxon>Sphingobacteriaceae</taxon>
        <taxon>Pedobacter</taxon>
    </lineage>
</organism>
<dbReference type="Proteomes" id="UP000183200">
    <property type="component" value="Unassembled WGS sequence"/>
</dbReference>
<dbReference type="AlphaFoldDB" id="A0A1G9KSR9"/>
<gene>
    <name evidence="1" type="ORF">SAMN05421820_101657</name>
</gene>
<dbReference type="OrthoDB" id="1262957at2"/>
<name>A0A1G9KSR9_9SPHI</name>
<reference evidence="2" key="1">
    <citation type="submission" date="2016-10" db="EMBL/GenBank/DDBJ databases">
        <authorList>
            <person name="Varghese N."/>
            <person name="Submissions S."/>
        </authorList>
    </citation>
    <scope>NUCLEOTIDE SEQUENCE [LARGE SCALE GENOMIC DNA]</scope>
    <source>
        <strain evidence="2">DSM 19110</strain>
    </source>
</reference>
<proteinExistence type="predicted"/>
<accession>A0A1G9KSR9</accession>
<dbReference type="EMBL" id="FNGY01000001">
    <property type="protein sequence ID" value="SDL52325.1"/>
    <property type="molecule type" value="Genomic_DNA"/>
</dbReference>